<reference evidence="2" key="1">
    <citation type="submission" date="2016-11" db="UniProtKB">
        <authorList>
            <consortium name="WormBaseParasite"/>
        </authorList>
    </citation>
    <scope>IDENTIFICATION</scope>
    <source>
        <strain evidence="2">KR3021</strain>
    </source>
</reference>
<protein>
    <submittedName>
        <fullName evidence="2">RING-type domain-containing protein</fullName>
    </submittedName>
</protein>
<accession>A0AC35U609</accession>
<organism evidence="1 2">
    <name type="scientific">Rhabditophanes sp. KR3021</name>
    <dbReference type="NCBI Taxonomy" id="114890"/>
    <lineage>
        <taxon>Eukaryota</taxon>
        <taxon>Metazoa</taxon>
        <taxon>Ecdysozoa</taxon>
        <taxon>Nematoda</taxon>
        <taxon>Chromadorea</taxon>
        <taxon>Rhabditida</taxon>
        <taxon>Tylenchina</taxon>
        <taxon>Panagrolaimomorpha</taxon>
        <taxon>Strongyloidoidea</taxon>
        <taxon>Alloionematidae</taxon>
        <taxon>Rhabditophanes</taxon>
    </lineage>
</organism>
<sequence>MAESSSKGLITTTNKSTVERHPEIIETEYDKVRVPWKECPPLNLSRIPKAILAPHIACKTCNEELVRTMTCTNCLSRYCTKCVTKQMFLTKGKNQCITCTEKGIEDTKLACEEKFDLLVKEINEKCPSHRLIYHHSEVCDSNGNMLRGSEYARDHKIQIPSRHRKKTKSGSFTDSPPKLESQLDSSGSSDQASSSKRIIGSSIPEPVADISPITINITSDTTSPETVRSRPPVLYNEGKIISQEPYEIPWLKAENTKAGKLVPIKVSPHHTITETFKAEGAISNEAIYIKASPNLTLGKIKVIILNRLILLKKNSPIKHIRLCENNVDIGANVNECHLGRPTNLYQETQKRKLVLDPICRSEPPVKVQKRSDDEAYETKEIETADSVIFTELDDNTPISYFFRPLGNGKTYIKHGYLDFFFQFHAHQKSTDQK</sequence>
<dbReference type="Proteomes" id="UP000095286">
    <property type="component" value="Unplaced"/>
</dbReference>
<dbReference type="WBParaSite" id="RSKR_0000809900.1">
    <property type="protein sequence ID" value="RSKR_0000809900.1"/>
    <property type="gene ID" value="RSKR_0000809900"/>
</dbReference>
<proteinExistence type="predicted"/>
<evidence type="ECO:0000313" key="2">
    <source>
        <dbReference type="WBParaSite" id="RSKR_0000809900.1"/>
    </source>
</evidence>
<evidence type="ECO:0000313" key="1">
    <source>
        <dbReference type="Proteomes" id="UP000095286"/>
    </source>
</evidence>
<name>A0AC35U609_9BILA</name>